<dbReference type="EMBL" id="AYRZ02000053">
    <property type="protein sequence ID" value="PHT62909.1"/>
    <property type="molecule type" value="Genomic_DNA"/>
</dbReference>
<keyword evidence="5" id="KW-0732">Signal</keyword>
<accession>A0A2G2XZM4</accession>
<keyword evidence="3 6" id="KW-0713">Self-incompatibility</keyword>
<keyword evidence="4 6" id="KW-0964">Secreted</keyword>
<keyword evidence="7" id="KW-1133">Transmembrane helix</keyword>
<evidence type="ECO:0000256" key="5">
    <source>
        <dbReference type="ARBA" id="ARBA00022729"/>
    </source>
</evidence>
<comment type="subcellular location">
    <subcellularLocation>
        <location evidence="1 6">Secreted</location>
    </subcellularLocation>
</comment>
<name>A0A2G2XZM4_CAPAN</name>
<dbReference type="PANTHER" id="PTHR31232">
    <property type="match status" value="1"/>
</dbReference>
<gene>
    <name evidence="8" type="ORF">T459_33290</name>
</gene>
<dbReference type="AlphaFoldDB" id="A0A2G2XZM4"/>
<dbReference type="OMA" id="FIVHIES"/>
<sequence length="175" mass="20750">MDHTKLEKNSYKTPKTLFIFLLITIFTMTFNFINIIFLLILITPLDLSLAKNCFLFVDYQVHVINKLPPNSPQLKIHCASKNDDFGYRYPAIGEDFNWRFCSSIVGQTLYFCHFWWDSKEKAFDVFNNGHTCVNDSDVPNLLDYCKWEVRPDGFYLELYNKANGSYYMNHYKDWS</sequence>
<proteinExistence type="inferred from homology"/>
<comment type="caution">
    <text evidence="8">The sequence shown here is derived from an EMBL/GenBank/DDBJ whole genome shotgun (WGS) entry which is preliminary data.</text>
</comment>
<evidence type="ECO:0000313" key="9">
    <source>
        <dbReference type="Proteomes" id="UP000222542"/>
    </source>
</evidence>
<evidence type="ECO:0000256" key="1">
    <source>
        <dbReference type="ARBA" id="ARBA00004613"/>
    </source>
</evidence>
<keyword evidence="9" id="KW-1185">Reference proteome</keyword>
<evidence type="ECO:0000313" key="8">
    <source>
        <dbReference type="EMBL" id="PHT62909.1"/>
    </source>
</evidence>
<comment type="similarity">
    <text evidence="2 6">Belongs to the plant self-incompatibility (S1) protein family.</text>
</comment>
<keyword evidence="7" id="KW-0812">Transmembrane</keyword>
<evidence type="ECO:0000256" key="6">
    <source>
        <dbReference type="RuleBase" id="RU367044"/>
    </source>
</evidence>
<evidence type="ECO:0000256" key="4">
    <source>
        <dbReference type="ARBA" id="ARBA00022525"/>
    </source>
</evidence>
<reference evidence="8 9" key="1">
    <citation type="journal article" date="2014" name="Nat. Genet.">
        <title>Genome sequence of the hot pepper provides insights into the evolution of pungency in Capsicum species.</title>
        <authorList>
            <person name="Kim S."/>
            <person name="Park M."/>
            <person name="Yeom S.I."/>
            <person name="Kim Y.M."/>
            <person name="Lee J.M."/>
            <person name="Lee H.A."/>
            <person name="Seo E."/>
            <person name="Choi J."/>
            <person name="Cheong K."/>
            <person name="Kim K.T."/>
            <person name="Jung K."/>
            <person name="Lee G.W."/>
            <person name="Oh S.K."/>
            <person name="Bae C."/>
            <person name="Kim S.B."/>
            <person name="Lee H.Y."/>
            <person name="Kim S.Y."/>
            <person name="Kim M.S."/>
            <person name="Kang B.C."/>
            <person name="Jo Y.D."/>
            <person name="Yang H.B."/>
            <person name="Jeong H.J."/>
            <person name="Kang W.H."/>
            <person name="Kwon J.K."/>
            <person name="Shin C."/>
            <person name="Lim J.Y."/>
            <person name="Park J.H."/>
            <person name="Huh J.H."/>
            <person name="Kim J.S."/>
            <person name="Kim B.D."/>
            <person name="Cohen O."/>
            <person name="Paran I."/>
            <person name="Suh M.C."/>
            <person name="Lee S.B."/>
            <person name="Kim Y.K."/>
            <person name="Shin Y."/>
            <person name="Noh S.J."/>
            <person name="Park J."/>
            <person name="Seo Y.S."/>
            <person name="Kwon S.Y."/>
            <person name="Kim H.A."/>
            <person name="Park J.M."/>
            <person name="Kim H.J."/>
            <person name="Choi S.B."/>
            <person name="Bosland P.W."/>
            <person name="Reeves G."/>
            <person name="Jo S.H."/>
            <person name="Lee B.W."/>
            <person name="Cho H.T."/>
            <person name="Choi H.S."/>
            <person name="Lee M.S."/>
            <person name="Yu Y."/>
            <person name="Do Choi Y."/>
            <person name="Park B.S."/>
            <person name="van Deynze A."/>
            <person name="Ashrafi H."/>
            <person name="Hill T."/>
            <person name="Kim W.T."/>
            <person name="Pai H.S."/>
            <person name="Ahn H.K."/>
            <person name="Yeam I."/>
            <person name="Giovannoni J.J."/>
            <person name="Rose J.K."/>
            <person name="Sorensen I."/>
            <person name="Lee S.J."/>
            <person name="Kim R.W."/>
            <person name="Choi I.Y."/>
            <person name="Choi B.S."/>
            <person name="Lim J.S."/>
            <person name="Lee Y.H."/>
            <person name="Choi D."/>
        </authorList>
    </citation>
    <scope>NUCLEOTIDE SEQUENCE [LARGE SCALE GENOMIC DNA]</scope>
    <source>
        <strain evidence="9">cv. CM334</strain>
    </source>
</reference>
<dbReference type="PANTHER" id="PTHR31232:SF165">
    <property type="entry name" value="S-PROTEIN HOMOLOG"/>
    <property type="match status" value="1"/>
</dbReference>
<evidence type="ECO:0000256" key="3">
    <source>
        <dbReference type="ARBA" id="ARBA00022471"/>
    </source>
</evidence>
<organism evidence="8 9">
    <name type="scientific">Capsicum annuum</name>
    <name type="common">Capsicum pepper</name>
    <dbReference type="NCBI Taxonomy" id="4072"/>
    <lineage>
        <taxon>Eukaryota</taxon>
        <taxon>Viridiplantae</taxon>
        <taxon>Streptophyta</taxon>
        <taxon>Embryophyta</taxon>
        <taxon>Tracheophyta</taxon>
        <taxon>Spermatophyta</taxon>
        <taxon>Magnoliopsida</taxon>
        <taxon>eudicotyledons</taxon>
        <taxon>Gunneridae</taxon>
        <taxon>Pentapetalae</taxon>
        <taxon>asterids</taxon>
        <taxon>lamiids</taxon>
        <taxon>Solanales</taxon>
        <taxon>Solanaceae</taxon>
        <taxon>Solanoideae</taxon>
        <taxon>Capsiceae</taxon>
        <taxon>Capsicum</taxon>
    </lineage>
</organism>
<evidence type="ECO:0000256" key="7">
    <source>
        <dbReference type="SAM" id="Phobius"/>
    </source>
</evidence>
<protein>
    <recommendedName>
        <fullName evidence="6">S-protein homolog</fullName>
    </recommendedName>
</protein>
<dbReference type="GO" id="GO:0005576">
    <property type="term" value="C:extracellular region"/>
    <property type="evidence" value="ECO:0007669"/>
    <property type="project" value="UniProtKB-SubCell"/>
</dbReference>
<feature type="transmembrane region" description="Helical" evidence="7">
    <location>
        <begin position="17"/>
        <end position="42"/>
    </location>
</feature>
<dbReference type="GO" id="GO:0060320">
    <property type="term" value="P:rejection of self pollen"/>
    <property type="evidence" value="ECO:0007669"/>
    <property type="project" value="UniProtKB-KW"/>
</dbReference>
<dbReference type="Gramene" id="PHT62909">
    <property type="protein sequence ID" value="PHT62909"/>
    <property type="gene ID" value="T459_33290"/>
</dbReference>
<dbReference type="Proteomes" id="UP000222542">
    <property type="component" value="Unassembled WGS sequence"/>
</dbReference>
<reference evidence="8 9" key="2">
    <citation type="journal article" date="2017" name="Genome Biol.">
        <title>New reference genome sequences of hot pepper reveal the massive evolution of plant disease-resistance genes by retroduplication.</title>
        <authorList>
            <person name="Kim S."/>
            <person name="Park J."/>
            <person name="Yeom S.I."/>
            <person name="Kim Y.M."/>
            <person name="Seo E."/>
            <person name="Kim K.T."/>
            <person name="Kim M.S."/>
            <person name="Lee J.M."/>
            <person name="Cheong K."/>
            <person name="Shin H.S."/>
            <person name="Kim S.B."/>
            <person name="Han K."/>
            <person name="Lee J."/>
            <person name="Park M."/>
            <person name="Lee H.A."/>
            <person name="Lee H.Y."/>
            <person name="Lee Y."/>
            <person name="Oh S."/>
            <person name="Lee J.H."/>
            <person name="Choi E."/>
            <person name="Choi E."/>
            <person name="Lee S.E."/>
            <person name="Jeon J."/>
            <person name="Kim H."/>
            <person name="Choi G."/>
            <person name="Song H."/>
            <person name="Lee J."/>
            <person name="Lee S.C."/>
            <person name="Kwon J.K."/>
            <person name="Lee H.Y."/>
            <person name="Koo N."/>
            <person name="Hong Y."/>
            <person name="Kim R.W."/>
            <person name="Kang W.H."/>
            <person name="Huh J.H."/>
            <person name="Kang B.C."/>
            <person name="Yang T.J."/>
            <person name="Lee Y.H."/>
            <person name="Bennetzen J.L."/>
            <person name="Choi D."/>
        </authorList>
    </citation>
    <scope>NUCLEOTIDE SEQUENCE [LARGE SCALE GENOMIC DNA]</scope>
    <source>
        <strain evidence="9">cv. CM334</strain>
    </source>
</reference>
<dbReference type="InterPro" id="IPR010264">
    <property type="entry name" value="Self-incomp_S1"/>
</dbReference>
<evidence type="ECO:0000256" key="2">
    <source>
        <dbReference type="ARBA" id="ARBA00005581"/>
    </source>
</evidence>
<keyword evidence="7" id="KW-0472">Membrane</keyword>
<dbReference type="Pfam" id="PF05938">
    <property type="entry name" value="Self-incomp_S1"/>
    <property type="match status" value="1"/>
</dbReference>